<dbReference type="AlphaFoldDB" id="A0A5C3QCB1"/>
<protein>
    <submittedName>
        <fullName evidence="1">Uncharacterized protein</fullName>
    </submittedName>
</protein>
<keyword evidence="2" id="KW-1185">Reference proteome</keyword>
<accession>A0A5C3QCB1</accession>
<proteinExistence type="predicted"/>
<reference evidence="1 2" key="1">
    <citation type="journal article" date="2019" name="Nat. Ecol. Evol.">
        <title>Megaphylogeny resolves global patterns of mushroom evolution.</title>
        <authorList>
            <person name="Varga T."/>
            <person name="Krizsan K."/>
            <person name="Foldi C."/>
            <person name="Dima B."/>
            <person name="Sanchez-Garcia M."/>
            <person name="Sanchez-Ramirez S."/>
            <person name="Szollosi G.J."/>
            <person name="Szarkandi J.G."/>
            <person name="Papp V."/>
            <person name="Albert L."/>
            <person name="Andreopoulos W."/>
            <person name="Angelini C."/>
            <person name="Antonin V."/>
            <person name="Barry K.W."/>
            <person name="Bougher N.L."/>
            <person name="Buchanan P."/>
            <person name="Buyck B."/>
            <person name="Bense V."/>
            <person name="Catcheside P."/>
            <person name="Chovatia M."/>
            <person name="Cooper J."/>
            <person name="Damon W."/>
            <person name="Desjardin D."/>
            <person name="Finy P."/>
            <person name="Geml J."/>
            <person name="Haridas S."/>
            <person name="Hughes K."/>
            <person name="Justo A."/>
            <person name="Karasinski D."/>
            <person name="Kautmanova I."/>
            <person name="Kiss B."/>
            <person name="Kocsube S."/>
            <person name="Kotiranta H."/>
            <person name="LaButti K.M."/>
            <person name="Lechner B.E."/>
            <person name="Liimatainen K."/>
            <person name="Lipzen A."/>
            <person name="Lukacs Z."/>
            <person name="Mihaltcheva S."/>
            <person name="Morgado L.N."/>
            <person name="Niskanen T."/>
            <person name="Noordeloos M.E."/>
            <person name="Ohm R.A."/>
            <person name="Ortiz-Santana B."/>
            <person name="Ovrebo C."/>
            <person name="Racz N."/>
            <person name="Riley R."/>
            <person name="Savchenko A."/>
            <person name="Shiryaev A."/>
            <person name="Soop K."/>
            <person name="Spirin V."/>
            <person name="Szebenyi C."/>
            <person name="Tomsovsky M."/>
            <person name="Tulloss R.E."/>
            <person name="Uehling J."/>
            <person name="Grigoriev I.V."/>
            <person name="Vagvolgyi C."/>
            <person name="Papp T."/>
            <person name="Martin F.M."/>
            <person name="Miettinen O."/>
            <person name="Hibbett D.S."/>
            <person name="Nagy L.G."/>
        </authorList>
    </citation>
    <scope>NUCLEOTIDE SEQUENCE [LARGE SCALE GENOMIC DNA]</scope>
    <source>
        <strain evidence="1 2">CBS 309.79</strain>
    </source>
</reference>
<name>A0A5C3QCB1_9AGAR</name>
<dbReference type="EMBL" id="ML178838">
    <property type="protein sequence ID" value="TFK98699.1"/>
    <property type="molecule type" value="Genomic_DNA"/>
</dbReference>
<dbReference type="Proteomes" id="UP000305067">
    <property type="component" value="Unassembled WGS sequence"/>
</dbReference>
<evidence type="ECO:0000313" key="2">
    <source>
        <dbReference type="Proteomes" id="UP000305067"/>
    </source>
</evidence>
<evidence type="ECO:0000313" key="1">
    <source>
        <dbReference type="EMBL" id="TFK98699.1"/>
    </source>
</evidence>
<sequence length="55" mass="5812">MLFVAVEVVSTLLCMALGLAVDGASSLLWTVPRARCGRWSDVAVDGASISSWMVL</sequence>
<gene>
    <name evidence="1" type="ORF">BDV98DRAFT_572603</name>
</gene>
<organism evidence="1 2">
    <name type="scientific">Pterulicium gracile</name>
    <dbReference type="NCBI Taxonomy" id="1884261"/>
    <lineage>
        <taxon>Eukaryota</taxon>
        <taxon>Fungi</taxon>
        <taxon>Dikarya</taxon>
        <taxon>Basidiomycota</taxon>
        <taxon>Agaricomycotina</taxon>
        <taxon>Agaricomycetes</taxon>
        <taxon>Agaricomycetidae</taxon>
        <taxon>Agaricales</taxon>
        <taxon>Pleurotineae</taxon>
        <taxon>Pterulaceae</taxon>
        <taxon>Pterulicium</taxon>
    </lineage>
</organism>